<evidence type="ECO:0000313" key="3">
    <source>
        <dbReference type="EMBL" id="PSH69899.1"/>
    </source>
</evidence>
<dbReference type="RefSeq" id="WP_106710201.1">
    <property type="nucleotide sequence ID" value="NZ_PGGO01000003.1"/>
</dbReference>
<sequence>MSEAAHVTNETAGRVLTIKRLFNAPPAFVFDAFTDPKRMLQWLGPRDYPASYVEADLRVGGKWRACLDSAATGEKLWHGGVYQKIVPGRHLAFTFAWDQENGTAGLETLVDITFERQHDKTLMTFRQSIFDTSENCRCHGQGWNSAFDRLEELLAQD</sequence>
<evidence type="ECO:0000313" key="4">
    <source>
        <dbReference type="Proteomes" id="UP000241444"/>
    </source>
</evidence>
<evidence type="ECO:0000256" key="1">
    <source>
        <dbReference type="ARBA" id="ARBA00006817"/>
    </source>
</evidence>
<dbReference type="InterPro" id="IPR013538">
    <property type="entry name" value="ASHA1/2-like_C"/>
</dbReference>
<accession>A0A2P7BTU3</accession>
<name>A0A2P7BTU3_9HYPH</name>
<dbReference type="AlphaFoldDB" id="A0A2P7BTU3"/>
<proteinExistence type="inferred from homology"/>
<dbReference type="OrthoDB" id="9805228at2"/>
<comment type="similarity">
    <text evidence="1">Belongs to the AHA1 family.</text>
</comment>
<dbReference type="Pfam" id="PF08327">
    <property type="entry name" value="AHSA1"/>
    <property type="match status" value="1"/>
</dbReference>
<evidence type="ECO:0000259" key="2">
    <source>
        <dbReference type="Pfam" id="PF08327"/>
    </source>
</evidence>
<comment type="caution">
    <text evidence="3">The sequence shown here is derived from an EMBL/GenBank/DDBJ whole genome shotgun (WGS) entry which is preliminary data.</text>
</comment>
<dbReference type="SUPFAM" id="SSF55961">
    <property type="entry name" value="Bet v1-like"/>
    <property type="match status" value="1"/>
</dbReference>
<gene>
    <name evidence="3" type="ORF">CU102_06500</name>
</gene>
<feature type="domain" description="Activator of Hsp90 ATPase homologue 1/2-like C-terminal" evidence="2">
    <location>
        <begin position="23"/>
        <end position="154"/>
    </location>
</feature>
<dbReference type="Gene3D" id="3.30.530.20">
    <property type="match status" value="1"/>
</dbReference>
<keyword evidence="4" id="KW-1185">Reference proteome</keyword>
<dbReference type="InterPro" id="IPR023393">
    <property type="entry name" value="START-like_dom_sf"/>
</dbReference>
<reference evidence="4" key="1">
    <citation type="submission" date="2017-11" db="EMBL/GenBank/DDBJ databases">
        <authorList>
            <person name="Kuznetsova I."/>
            <person name="Sazanova A."/>
            <person name="Chirak E."/>
            <person name="Safronova V."/>
            <person name="Willems A."/>
        </authorList>
    </citation>
    <scope>NUCLEOTIDE SEQUENCE [LARGE SCALE GENOMIC DNA]</scope>
    <source>
        <strain evidence="4">STM 196</strain>
    </source>
</reference>
<protein>
    <submittedName>
        <fullName evidence="3">Polyketide cyclase</fullName>
    </submittedName>
</protein>
<dbReference type="CDD" id="cd07814">
    <property type="entry name" value="SRPBCC_CalC_Aha1-like"/>
    <property type="match status" value="1"/>
</dbReference>
<dbReference type="Proteomes" id="UP000241444">
    <property type="component" value="Unassembled WGS sequence"/>
</dbReference>
<organism evidence="3 4">
    <name type="scientific">Phyllobacterium brassicacearum</name>
    <dbReference type="NCBI Taxonomy" id="314235"/>
    <lineage>
        <taxon>Bacteria</taxon>
        <taxon>Pseudomonadati</taxon>
        <taxon>Pseudomonadota</taxon>
        <taxon>Alphaproteobacteria</taxon>
        <taxon>Hyphomicrobiales</taxon>
        <taxon>Phyllobacteriaceae</taxon>
        <taxon>Phyllobacterium</taxon>
    </lineage>
</organism>
<dbReference type="EMBL" id="PGGO01000003">
    <property type="protein sequence ID" value="PSH69899.1"/>
    <property type="molecule type" value="Genomic_DNA"/>
</dbReference>